<feature type="transmembrane region" description="Helical" evidence="7">
    <location>
        <begin position="271"/>
        <end position="288"/>
    </location>
</feature>
<evidence type="ECO:0000313" key="10">
    <source>
        <dbReference type="Proteomes" id="UP000317344"/>
    </source>
</evidence>
<dbReference type="SUPFAM" id="SSF52540">
    <property type="entry name" value="P-loop containing nucleoside triphosphate hydrolases"/>
    <property type="match status" value="1"/>
</dbReference>
<dbReference type="GO" id="GO:0005524">
    <property type="term" value="F:ATP binding"/>
    <property type="evidence" value="ECO:0007669"/>
    <property type="project" value="UniProtKB-KW"/>
</dbReference>
<comment type="subcellular location">
    <subcellularLocation>
        <location evidence="1">Cell inner membrane</location>
        <topology evidence="1">Multi-pass membrane protein</topology>
    </subcellularLocation>
</comment>
<organism evidence="9 10">
    <name type="scientific">Tomitella fengzijianii</name>
    <dbReference type="NCBI Taxonomy" id="2597660"/>
    <lineage>
        <taxon>Bacteria</taxon>
        <taxon>Bacillati</taxon>
        <taxon>Actinomycetota</taxon>
        <taxon>Actinomycetes</taxon>
        <taxon>Mycobacteriales</taxon>
        <taxon>Tomitella</taxon>
    </lineage>
</organism>
<name>A0A516X560_9ACTN</name>
<dbReference type="InterPro" id="IPR036640">
    <property type="entry name" value="ABC1_TM_sf"/>
</dbReference>
<dbReference type="Proteomes" id="UP000317344">
    <property type="component" value="Chromosome"/>
</dbReference>
<evidence type="ECO:0000313" key="9">
    <source>
        <dbReference type="EMBL" id="QDQ98153.1"/>
    </source>
</evidence>
<evidence type="ECO:0000256" key="1">
    <source>
        <dbReference type="ARBA" id="ARBA00004429"/>
    </source>
</evidence>
<reference evidence="9 10" key="1">
    <citation type="submission" date="2019-07" db="EMBL/GenBank/DDBJ databases">
        <title>Tomitella cavernea sp. nov., an actinomycete isolated from soil.</title>
        <authorList>
            <person name="Cheng J."/>
        </authorList>
    </citation>
    <scope>NUCLEOTIDE SEQUENCE [LARGE SCALE GENOMIC DNA]</scope>
    <source>
        <strain evidence="9 10">HY188</strain>
    </source>
</reference>
<protein>
    <submittedName>
        <fullName evidence="9">ABC transporter ATP-binding protein</fullName>
    </submittedName>
</protein>
<feature type="transmembrane region" description="Helical" evidence="7">
    <location>
        <begin position="246"/>
        <end position="265"/>
    </location>
</feature>
<keyword evidence="9" id="KW-0547">Nucleotide-binding</keyword>
<dbReference type="GO" id="GO:0005886">
    <property type="term" value="C:plasma membrane"/>
    <property type="evidence" value="ECO:0007669"/>
    <property type="project" value="UniProtKB-SubCell"/>
</dbReference>
<evidence type="ECO:0000256" key="6">
    <source>
        <dbReference type="ARBA" id="ARBA00023136"/>
    </source>
</evidence>
<dbReference type="InterPro" id="IPR011527">
    <property type="entry name" value="ABC1_TM_dom"/>
</dbReference>
<keyword evidence="9" id="KW-0067">ATP-binding</keyword>
<feature type="transmembrane region" description="Helical" evidence="7">
    <location>
        <begin position="21"/>
        <end position="42"/>
    </location>
</feature>
<sequence length="540" mass="54538">MPGGGVNRLPRLLAGRRRATMAMLVGTGLLMAATTVASALLLQRLLEIGTGAGRPQSRYGGAALLAGLLGTVVALGALRAADRVLAEMLGQDYIHSLRVGLVRAALTMDRGPSPGVTIARATNDLSSVRNWISMGIAPLAVGAPLVAGTATALWLVQPVLAIAVAVPLLVSGAAMALLAGPAYRRARELRRRRGRLAAALADTILAAPGIRMAGGVHREVAAIDRAGRSVVGAAVRRSATAGLIRGAAAAAAAGGAAAVAAVGVWQGVSTATIASALMIVGILSGPLTDMGRAVEYRQNFRAARRILAPVLDTTDSTGSGGGDARPEAVPAAGSGSVVIGLPESRGSITAHPGDRVLVRCADPAARTRLVQSMLIGGDSGVEVTVDGTAVADAGQRALRALVGYAASGTVFERGTVARAVRYRRPDLPPAAGTDALDAAGLTGTVAGLARGERTILKQGGRPLSASERARLALARATLGAPPLLVIDGLRSDLDAEGADLLTRTVSRYPGVVLFCADGPRPAVTGAGAVIEWWIDAPPSP</sequence>
<keyword evidence="2" id="KW-0997">Cell inner membrane</keyword>
<evidence type="ECO:0000256" key="4">
    <source>
        <dbReference type="ARBA" id="ARBA00022967"/>
    </source>
</evidence>
<keyword evidence="5 7" id="KW-1133">Transmembrane helix</keyword>
<dbReference type="GO" id="GO:0140359">
    <property type="term" value="F:ABC-type transporter activity"/>
    <property type="evidence" value="ECO:0007669"/>
    <property type="project" value="InterPro"/>
</dbReference>
<keyword evidence="3 7" id="KW-0812">Transmembrane</keyword>
<dbReference type="AlphaFoldDB" id="A0A516X560"/>
<dbReference type="Pfam" id="PF00664">
    <property type="entry name" value="ABC_membrane"/>
    <property type="match status" value="1"/>
</dbReference>
<proteinExistence type="predicted"/>
<dbReference type="KEGG" id="toy:FO059_13590"/>
<dbReference type="Gene3D" id="3.40.50.300">
    <property type="entry name" value="P-loop containing nucleotide triphosphate hydrolases"/>
    <property type="match status" value="1"/>
</dbReference>
<dbReference type="PANTHER" id="PTHR24221">
    <property type="entry name" value="ATP-BINDING CASSETTE SUB-FAMILY B"/>
    <property type="match status" value="1"/>
</dbReference>
<feature type="transmembrane region" description="Helical" evidence="7">
    <location>
        <begin position="136"/>
        <end position="156"/>
    </location>
</feature>
<keyword evidence="4" id="KW-1278">Translocase</keyword>
<keyword evidence="6 7" id="KW-0472">Membrane</keyword>
<dbReference type="InterPro" id="IPR039421">
    <property type="entry name" value="Type_1_exporter"/>
</dbReference>
<evidence type="ECO:0000256" key="2">
    <source>
        <dbReference type="ARBA" id="ARBA00022519"/>
    </source>
</evidence>
<keyword evidence="10" id="KW-1185">Reference proteome</keyword>
<gene>
    <name evidence="9" type="ORF">FO059_13590</name>
</gene>
<dbReference type="OrthoDB" id="3700947at2"/>
<feature type="transmembrane region" description="Helical" evidence="7">
    <location>
        <begin position="62"/>
        <end position="81"/>
    </location>
</feature>
<keyword evidence="2" id="KW-1003">Cell membrane</keyword>
<evidence type="ECO:0000256" key="7">
    <source>
        <dbReference type="SAM" id="Phobius"/>
    </source>
</evidence>
<dbReference type="InterPro" id="IPR027417">
    <property type="entry name" value="P-loop_NTPase"/>
</dbReference>
<accession>A0A516X560</accession>
<evidence type="ECO:0000259" key="8">
    <source>
        <dbReference type="PROSITE" id="PS50929"/>
    </source>
</evidence>
<dbReference type="EMBL" id="CP041765">
    <property type="protein sequence ID" value="QDQ98153.1"/>
    <property type="molecule type" value="Genomic_DNA"/>
</dbReference>
<dbReference type="PANTHER" id="PTHR24221:SF654">
    <property type="entry name" value="ATP-BINDING CASSETTE SUB-FAMILY B MEMBER 6"/>
    <property type="match status" value="1"/>
</dbReference>
<dbReference type="GO" id="GO:0034040">
    <property type="term" value="F:ATPase-coupled lipid transmembrane transporter activity"/>
    <property type="evidence" value="ECO:0007669"/>
    <property type="project" value="TreeGrafter"/>
</dbReference>
<evidence type="ECO:0000256" key="3">
    <source>
        <dbReference type="ARBA" id="ARBA00022692"/>
    </source>
</evidence>
<reference evidence="9 10" key="2">
    <citation type="submission" date="2019-07" db="EMBL/GenBank/DDBJ databases">
        <authorList>
            <person name="Huang Y."/>
        </authorList>
    </citation>
    <scope>NUCLEOTIDE SEQUENCE [LARGE SCALE GENOMIC DNA]</scope>
    <source>
        <strain evidence="9 10">HY188</strain>
    </source>
</reference>
<dbReference type="SUPFAM" id="SSF90123">
    <property type="entry name" value="ABC transporter transmembrane region"/>
    <property type="match status" value="1"/>
</dbReference>
<feature type="domain" description="ABC transmembrane type-1" evidence="8">
    <location>
        <begin position="28"/>
        <end position="299"/>
    </location>
</feature>
<dbReference type="PROSITE" id="PS50929">
    <property type="entry name" value="ABC_TM1F"/>
    <property type="match status" value="1"/>
</dbReference>
<dbReference type="Gene3D" id="1.20.1560.10">
    <property type="entry name" value="ABC transporter type 1, transmembrane domain"/>
    <property type="match status" value="1"/>
</dbReference>
<feature type="transmembrane region" description="Helical" evidence="7">
    <location>
        <begin position="162"/>
        <end position="183"/>
    </location>
</feature>
<evidence type="ECO:0000256" key="5">
    <source>
        <dbReference type="ARBA" id="ARBA00022989"/>
    </source>
</evidence>